<feature type="binding site" evidence="11">
    <location>
        <begin position="67"/>
        <end position="71"/>
    </location>
    <ligand>
        <name>FMN</name>
        <dbReference type="ChEBI" id="CHEBI:58210"/>
    </ligand>
</feature>
<dbReference type="GO" id="GO:0005886">
    <property type="term" value="C:plasma membrane"/>
    <property type="evidence" value="ECO:0007669"/>
    <property type="project" value="UniProtKB-SubCell"/>
</dbReference>
<evidence type="ECO:0000256" key="5">
    <source>
        <dbReference type="ARBA" id="ARBA00022630"/>
    </source>
</evidence>
<evidence type="ECO:0000256" key="11">
    <source>
        <dbReference type="HAMAP-Rule" id="MF_00225"/>
    </source>
</evidence>
<dbReference type="AlphaFoldDB" id="A0A948WZU4"/>
<comment type="caution">
    <text evidence="13">The sequence shown here is derived from an EMBL/GenBank/DDBJ whole genome shotgun (WGS) entry which is preliminary data.</text>
</comment>
<evidence type="ECO:0000256" key="1">
    <source>
        <dbReference type="ARBA" id="ARBA00003125"/>
    </source>
</evidence>
<feature type="domain" description="Dihydroorotate dehydrogenase catalytic" evidence="12">
    <location>
        <begin position="52"/>
        <end position="341"/>
    </location>
</feature>
<feature type="active site" description="Nucleophile" evidence="11">
    <location>
        <position position="180"/>
    </location>
</feature>
<feature type="binding site" evidence="11">
    <location>
        <position position="182"/>
    </location>
    <ligand>
        <name>substrate</name>
    </ligand>
</feature>
<evidence type="ECO:0000256" key="3">
    <source>
        <dbReference type="ARBA" id="ARBA00005161"/>
    </source>
</evidence>
<dbReference type="NCBIfam" id="NF003644">
    <property type="entry name" value="PRK05286.1-1"/>
    <property type="match status" value="1"/>
</dbReference>
<dbReference type="NCBIfam" id="NF003652">
    <property type="entry name" value="PRK05286.2-5"/>
    <property type="match status" value="1"/>
</dbReference>
<feature type="binding site" evidence="11">
    <location>
        <begin position="323"/>
        <end position="324"/>
    </location>
    <ligand>
        <name>FMN</name>
        <dbReference type="ChEBI" id="CHEBI:58210"/>
    </ligand>
</feature>
<dbReference type="GO" id="GO:0005737">
    <property type="term" value="C:cytoplasm"/>
    <property type="evidence" value="ECO:0007669"/>
    <property type="project" value="InterPro"/>
</dbReference>
<evidence type="ECO:0000256" key="4">
    <source>
        <dbReference type="ARBA" id="ARBA00005359"/>
    </source>
</evidence>
<comment type="cofactor">
    <cofactor evidence="11">
        <name>FMN</name>
        <dbReference type="ChEBI" id="CHEBI:58210"/>
    </cofactor>
    <text evidence="11">Binds 1 FMN per subunit.</text>
</comment>
<dbReference type="InterPro" id="IPR012135">
    <property type="entry name" value="Dihydroorotate_DH_1_2"/>
</dbReference>
<feature type="binding site" evidence="11">
    <location>
        <begin position="251"/>
        <end position="252"/>
    </location>
    <ligand>
        <name>substrate</name>
    </ligand>
</feature>
<keyword evidence="9 11" id="KW-0472">Membrane</keyword>
<protein>
    <recommendedName>
        <fullName evidence="11">Dihydroorotate dehydrogenase (quinone)</fullName>
        <ecNumber evidence="11">1.3.5.2</ecNumber>
    </recommendedName>
    <alternativeName>
        <fullName evidence="11">DHOdehase</fullName>
        <shortName evidence="11">DHOD</shortName>
        <shortName evidence="11">DHODase</shortName>
    </alternativeName>
    <alternativeName>
        <fullName evidence="11">Dihydroorotate oxidase</fullName>
    </alternativeName>
</protein>
<dbReference type="SUPFAM" id="SSF51395">
    <property type="entry name" value="FMN-linked oxidoreductases"/>
    <property type="match status" value="1"/>
</dbReference>
<feature type="binding site" evidence="11">
    <location>
        <position position="144"/>
    </location>
    <ligand>
        <name>FMN</name>
        <dbReference type="ChEBI" id="CHEBI:58210"/>
    </ligand>
</feature>
<dbReference type="EMBL" id="JAHLFE010000131">
    <property type="protein sequence ID" value="MBU3844514.1"/>
    <property type="molecule type" value="Genomic_DNA"/>
</dbReference>
<comment type="function">
    <text evidence="1 11">Catalyzes the conversion of dihydroorotate to orotate with quinone as electron acceptor.</text>
</comment>
<dbReference type="InterPro" id="IPR050074">
    <property type="entry name" value="DHO_dehydrogenase"/>
</dbReference>
<feature type="binding site" evidence="11">
    <location>
        <position position="222"/>
    </location>
    <ligand>
        <name>FMN</name>
        <dbReference type="ChEBI" id="CHEBI:58210"/>
    </ligand>
</feature>
<keyword evidence="8 11" id="KW-0560">Oxidoreductase</keyword>
<keyword evidence="6 11" id="KW-0288">FMN</keyword>
<comment type="subunit">
    <text evidence="11">Monomer.</text>
</comment>
<dbReference type="PROSITE" id="PS00912">
    <property type="entry name" value="DHODEHASE_2"/>
    <property type="match status" value="1"/>
</dbReference>
<feature type="binding site" evidence="11">
    <location>
        <position position="177"/>
    </location>
    <ligand>
        <name>FMN</name>
        <dbReference type="ChEBI" id="CHEBI:58210"/>
    </ligand>
</feature>
<dbReference type="InterPro" id="IPR001295">
    <property type="entry name" value="Dihydroorotate_DH_CS"/>
</dbReference>
<dbReference type="EC" id="1.3.5.2" evidence="11"/>
<keyword evidence="7 11" id="KW-0665">Pyrimidine biosynthesis</keyword>
<comment type="similarity">
    <text evidence="4 11">Belongs to the dihydroorotate dehydrogenase family. Type 2 subfamily.</text>
</comment>
<evidence type="ECO:0000256" key="6">
    <source>
        <dbReference type="ARBA" id="ARBA00022643"/>
    </source>
</evidence>
<dbReference type="GO" id="GO:0044205">
    <property type="term" value="P:'de novo' UMP biosynthetic process"/>
    <property type="evidence" value="ECO:0007669"/>
    <property type="project" value="UniProtKB-UniRule"/>
</dbReference>
<feature type="binding site" evidence="11">
    <location>
        <position position="177"/>
    </location>
    <ligand>
        <name>substrate</name>
    </ligand>
</feature>
<feature type="binding site" evidence="11">
    <location>
        <position position="91"/>
    </location>
    <ligand>
        <name>FMN</name>
        <dbReference type="ChEBI" id="CHEBI:58210"/>
    </ligand>
</feature>
<dbReference type="CDD" id="cd04738">
    <property type="entry name" value="DHOD_2_like"/>
    <property type="match status" value="1"/>
</dbReference>
<dbReference type="GO" id="GO:0006207">
    <property type="term" value="P:'de novo' pyrimidine nucleobase biosynthetic process"/>
    <property type="evidence" value="ECO:0007669"/>
    <property type="project" value="UniProtKB-UniRule"/>
</dbReference>
<feature type="binding site" evidence="11">
    <location>
        <position position="250"/>
    </location>
    <ligand>
        <name>FMN</name>
        <dbReference type="ChEBI" id="CHEBI:58210"/>
    </ligand>
</feature>
<keyword evidence="5 11" id="KW-0285">Flavoprotein</keyword>
<dbReference type="Pfam" id="PF01180">
    <property type="entry name" value="DHO_dh"/>
    <property type="match status" value="1"/>
</dbReference>
<dbReference type="NCBIfam" id="NF003646">
    <property type="entry name" value="PRK05286.1-4"/>
    <property type="match status" value="1"/>
</dbReference>
<feature type="binding site" evidence="11">
    <location>
        <position position="273"/>
    </location>
    <ligand>
        <name>FMN</name>
        <dbReference type="ChEBI" id="CHEBI:58210"/>
    </ligand>
</feature>
<organism evidence="13 14">
    <name type="scientific">Candidatus Anaerobiospirillum pullicola</name>
    <dbReference type="NCBI Taxonomy" id="2838451"/>
    <lineage>
        <taxon>Bacteria</taxon>
        <taxon>Pseudomonadati</taxon>
        <taxon>Pseudomonadota</taxon>
        <taxon>Gammaproteobacteria</taxon>
        <taxon>Aeromonadales</taxon>
        <taxon>Succinivibrionaceae</taxon>
        <taxon>Anaerobiospirillum</taxon>
    </lineage>
</organism>
<dbReference type="HAMAP" id="MF_00225">
    <property type="entry name" value="DHO_dh_type2"/>
    <property type="match status" value="1"/>
</dbReference>
<evidence type="ECO:0000256" key="9">
    <source>
        <dbReference type="ARBA" id="ARBA00023136"/>
    </source>
</evidence>
<evidence type="ECO:0000256" key="8">
    <source>
        <dbReference type="ARBA" id="ARBA00023002"/>
    </source>
</evidence>
<keyword evidence="11" id="KW-1003">Cell membrane</keyword>
<accession>A0A948WZU4</accession>
<name>A0A948WZU4_9GAMM</name>
<dbReference type="PIRSF" id="PIRSF000164">
    <property type="entry name" value="DHO_oxidase"/>
    <property type="match status" value="1"/>
</dbReference>
<comment type="pathway">
    <text evidence="3 11">Pyrimidine metabolism; UMP biosynthesis via de novo pathway; orotate from (S)-dihydroorotate (quinone route): step 1/1.</text>
</comment>
<feature type="binding site" evidence="11">
    <location>
        <begin position="116"/>
        <end position="120"/>
    </location>
    <ligand>
        <name>substrate</name>
    </ligand>
</feature>
<sequence length="341" mass="37030">MSLYALYPSLIRPLIFCMDPENAHSMTIKLGSFLAKEPLVKLAGQKVASKPVEVMGLKFDNPLGLAAGMDKNGDAIDYLGALGFGHLELGTVTPLPQEGNARPRMFRIVQAHGLINRMGFNNKGVDYLVTKLQQRHYKGIVGVSIGKNETTPLERAADDYLICMNKVYKYCDYIAVNISCPNTKDLTALQEAEPLIKLIGALKEEQAKLAHEHNKYVPLVVKIAPDLTDVQLDAICQACLSLKIDGMTCTNTTTSRDEIYGLPHASEWGGLSGEPLRQKATQILSKVHASVKNQIPLIGVGGINGVIAAREKMAAGASLLQLYSAFVYQGPQVIADIVDNL</sequence>
<dbReference type="Proteomes" id="UP000733611">
    <property type="component" value="Unassembled WGS sequence"/>
</dbReference>
<comment type="catalytic activity">
    <reaction evidence="10 11">
        <text>(S)-dihydroorotate + a quinone = orotate + a quinol</text>
        <dbReference type="Rhea" id="RHEA:30187"/>
        <dbReference type="ChEBI" id="CHEBI:24646"/>
        <dbReference type="ChEBI" id="CHEBI:30839"/>
        <dbReference type="ChEBI" id="CHEBI:30864"/>
        <dbReference type="ChEBI" id="CHEBI:132124"/>
        <dbReference type="EC" id="1.3.5.2"/>
    </reaction>
</comment>
<evidence type="ECO:0000256" key="7">
    <source>
        <dbReference type="ARBA" id="ARBA00022975"/>
    </source>
</evidence>
<dbReference type="InterPro" id="IPR013785">
    <property type="entry name" value="Aldolase_TIM"/>
</dbReference>
<dbReference type="PROSITE" id="PS00911">
    <property type="entry name" value="DHODEHASE_1"/>
    <property type="match status" value="1"/>
</dbReference>
<gene>
    <name evidence="11 13" type="primary">pyrD</name>
    <name evidence="13" type="ORF">H9847_06565</name>
</gene>
<dbReference type="NCBIfam" id="TIGR01036">
    <property type="entry name" value="pyrD_sub2"/>
    <property type="match status" value="1"/>
</dbReference>
<feature type="binding site" evidence="11">
    <location>
        <position position="302"/>
    </location>
    <ligand>
        <name>FMN</name>
        <dbReference type="ChEBI" id="CHEBI:58210"/>
    </ligand>
</feature>
<reference evidence="13" key="2">
    <citation type="submission" date="2021-04" db="EMBL/GenBank/DDBJ databases">
        <authorList>
            <person name="Gilroy R."/>
        </authorList>
    </citation>
    <scope>NUCLEOTIDE SEQUENCE</scope>
    <source>
        <strain evidence="13">378</strain>
    </source>
</reference>
<dbReference type="InterPro" id="IPR005719">
    <property type="entry name" value="Dihydroorotate_DH_2"/>
</dbReference>
<evidence type="ECO:0000313" key="14">
    <source>
        <dbReference type="Proteomes" id="UP000733611"/>
    </source>
</evidence>
<feature type="binding site" evidence="11">
    <location>
        <position position="71"/>
    </location>
    <ligand>
        <name>substrate</name>
    </ligand>
</feature>
<evidence type="ECO:0000259" key="12">
    <source>
        <dbReference type="Pfam" id="PF01180"/>
    </source>
</evidence>
<dbReference type="PANTHER" id="PTHR48109:SF4">
    <property type="entry name" value="DIHYDROOROTATE DEHYDROGENASE (QUINONE), MITOCHONDRIAL"/>
    <property type="match status" value="1"/>
</dbReference>
<evidence type="ECO:0000313" key="13">
    <source>
        <dbReference type="EMBL" id="MBU3844514.1"/>
    </source>
</evidence>
<dbReference type="Gene3D" id="3.20.20.70">
    <property type="entry name" value="Aldolase class I"/>
    <property type="match status" value="1"/>
</dbReference>
<evidence type="ECO:0000256" key="10">
    <source>
        <dbReference type="ARBA" id="ARBA00048639"/>
    </source>
</evidence>
<dbReference type="GO" id="GO:0106430">
    <property type="term" value="F:dihydroorotate dehydrogenase (quinone) activity"/>
    <property type="evidence" value="ECO:0007669"/>
    <property type="project" value="UniProtKB-EC"/>
</dbReference>
<comment type="subcellular location">
    <subcellularLocation>
        <location evidence="11">Cell membrane</location>
        <topology evidence="11">Peripheral membrane protein</topology>
    </subcellularLocation>
    <subcellularLocation>
        <location evidence="2">Membrane</location>
    </subcellularLocation>
</comment>
<reference evidence="13" key="1">
    <citation type="journal article" date="2021" name="PeerJ">
        <title>Extensive microbial diversity within the chicken gut microbiome revealed by metagenomics and culture.</title>
        <authorList>
            <person name="Gilroy R."/>
            <person name="Ravi A."/>
            <person name="Getino M."/>
            <person name="Pursley I."/>
            <person name="Horton D.L."/>
            <person name="Alikhan N.F."/>
            <person name="Baker D."/>
            <person name="Gharbi K."/>
            <person name="Hall N."/>
            <person name="Watson M."/>
            <person name="Adriaenssens E.M."/>
            <person name="Foster-Nyarko E."/>
            <person name="Jarju S."/>
            <person name="Secka A."/>
            <person name="Antonio M."/>
            <person name="Oren A."/>
            <person name="Chaudhuri R.R."/>
            <person name="La Ragione R."/>
            <person name="Hildebrand F."/>
            <person name="Pallen M.J."/>
        </authorList>
    </citation>
    <scope>NUCLEOTIDE SEQUENCE</scope>
    <source>
        <strain evidence="13">378</strain>
    </source>
</reference>
<dbReference type="PANTHER" id="PTHR48109">
    <property type="entry name" value="DIHYDROOROTATE DEHYDROGENASE (QUINONE), MITOCHONDRIAL-RELATED"/>
    <property type="match status" value="1"/>
</dbReference>
<proteinExistence type="inferred from homology"/>
<dbReference type="InterPro" id="IPR005720">
    <property type="entry name" value="Dihydroorotate_DH_cat"/>
</dbReference>
<evidence type="ECO:0000256" key="2">
    <source>
        <dbReference type="ARBA" id="ARBA00004370"/>
    </source>
</evidence>